<sequence>MTEEMSLAVFDPFKALAAKAQEEDAALQIDHTTPDGETKLRSWVRTVRGYRSGLEKIRVAAKANALEYGRTVDKLAKELKTPFDTIITDRMKPLDDMESVKRQAAEAKVEAERVEAERIETARLADLKRREDEVARKEAEQKAAEDAANAEQRETERVEREKRIAEEAAAEARKEAEEKAERERIAAIAAAEAEKDRLAEIEANRVADVNHRATVKGSIYDTLFHITQDHAVAQSILDKLVLNKIPYVTINY</sequence>
<evidence type="ECO:0000313" key="2">
    <source>
        <dbReference type="EMBL" id="KKK83029.1"/>
    </source>
</evidence>
<accession>A0A0F9AXD4</accession>
<feature type="region of interest" description="Disordered" evidence="1">
    <location>
        <begin position="136"/>
        <end position="162"/>
    </location>
</feature>
<dbReference type="AlphaFoldDB" id="A0A0F9AXD4"/>
<proteinExistence type="predicted"/>
<dbReference type="EMBL" id="LAZR01052408">
    <property type="protein sequence ID" value="KKK83029.1"/>
    <property type="molecule type" value="Genomic_DNA"/>
</dbReference>
<name>A0A0F9AXD4_9ZZZZ</name>
<comment type="caution">
    <text evidence="2">The sequence shown here is derived from an EMBL/GenBank/DDBJ whole genome shotgun (WGS) entry which is preliminary data.</text>
</comment>
<gene>
    <name evidence="2" type="ORF">LCGC14_2797470</name>
</gene>
<evidence type="ECO:0000256" key="1">
    <source>
        <dbReference type="SAM" id="MobiDB-lite"/>
    </source>
</evidence>
<protein>
    <submittedName>
        <fullName evidence="2">Uncharacterized protein</fullName>
    </submittedName>
</protein>
<reference evidence="2" key="1">
    <citation type="journal article" date="2015" name="Nature">
        <title>Complex archaea that bridge the gap between prokaryotes and eukaryotes.</title>
        <authorList>
            <person name="Spang A."/>
            <person name="Saw J.H."/>
            <person name="Jorgensen S.L."/>
            <person name="Zaremba-Niedzwiedzka K."/>
            <person name="Martijn J."/>
            <person name="Lind A.E."/>
            <person name="van Eijk R."/>
            <person name="Schleper C."/>
            <person name="Guy L."/>
            <person name="Ettema T.J."/>
        </authorList>
    </citation>
    <scope>NUCLEOTIDE SEQUENCE</scope>
</reference>
<organism evidence="2">
    <name type="scientific">marine sediment metagenome</name>
    <dbReference type="NCBI Taxonomy" id="412755"/>
    <lineage>
        <taxon>unclassified sequences</taxon>
        <taxon>metagenomes</taxon>
        <taxon>ecological metagenomes</taxon>
    </lineage>
</organism>